<feature type="chain" id="PRO_5028539306" description="S-adenosylmethionine decarboxylase beta chain" evidence="10">
    <location>
        <begin position="1"/>
        <end position="61"/>
    </location>
</feature>
<evidence type="ECO:0000256" key="4">
    <source>
        <dbReference type="ARBA" id="ARBA00023066"/>
    </source>
</evidence>
<evidence type="ECO:0000256" key="1">
    <source>
        <dbReference type="ARBA" id="ARBA00022691"/>
    </source>
</evidence>
<dbReference type="InterPro" id="IPR003826">
    <property type="entry name" value="AdoMetDC_fam_prok"/>
</dbReference>
<comment type="similarity">
    <text evidence="10">Belongs to the prokaryotic AdoMetDC family. Type 1 subfamily.</text>
</comment>
<gene>
    <name evidence="11" type="primary">speD</name>
    <name evidence="10" type="synonym">speH</name>
    <name evidence="11" type="ORF">ENS64_10890</name>
</gene>
<dbReference type="InterPro" id="IPR016067">
    <property type="entry name" value="S-AdoMet_deCO2ase_core"/>
</dbReference>
<dbReference type="PANTHER" id="PTHR33866">
    <property type="entry name" value="S-ADENOSYLMETHIONINE DECARBOXYLASE PROENZYME"/>
    <property type="match status" value="1"/>
</dbReference>
<evidence type="ECO:0000256" key="5">
    <source>
        <dbReference type="ARBA" id="ARBA00023115"/>
    </source>
</evidence>
<evidence type="ECO:0000256" key="2">
    <source>
        <dbReference type="ARBA" id="ARBA00022793"/>
    </source>
</evidence>
<keyword evidence="6 10" id="KW-0865">Zymogen</keyword>
<comment type="catalytic activity">
    <reaction evidence="10">
        <text>S-adenosyl-L-methionine + H(+) = S-adenosyl 3-(methylsulfanyl)propylamine + CO2</text>
        <dbReference type="Rhea" id="RHEA:15981"/>
        <dbReference type="ChEBI" id="CHEBI:15378"/>
        <dbReference type="ChEBI" id="CHEBI:16526"/>
        <dbReference type="ChEBI" id="CHEBI:57443"/>
        <dbReference type="ChEBI" id="CHEBI:59789"/>
        <dbReference type="EC" id="4.1.1.50"/>
    </reaction>
</comment>
<comment type="function">
    <text evidence="10">Catalyzes the decarboxylation of S-adenosylmethionine to S-adenosylmethioninamine (dcAdoMet), the propylamine donor required for the synthesis of the polyamines spermine and spermidine from the diamine putrescine.</text>
</comment>
<dbReference type="NCBIfam" id="TIGR03330">
    <property type="entry name" value="SAM_DCase_Bsu"/>
    <property type="match status" value="1"/>
</dbReference>
<evidence type="ECO:0000256" key="3">
    <source>
        <dbReference type="ARBA" id="ARBA00022813"/>
    </source>
</evidence>
<keyword evidence="4 10" id="KW-0745">Spermidine biosynthesis</keyword>
<organism evidence="11">
    <name type="scientific">Schlesneria paludicola</name>
    <dbReference type="NCBI Taxonomy" id="360056"/>
    <lineage>
        <taxon>Bacteria</taxon>
        <taxon>Pseudomonadati</taxon>
        <taxon>Planctomycetota</taxon>
        <taxon>Planctomycetia</taxon>
        <taxon>Planctomycetales</taxon>
        <taxon>Planctomycetaceae</taxon>
        <taxon>Schlesneria</taxon>
    </lineage>
</organism>
<dbReference type="InterPro" id="IPR042284">
    <property type="entry name" value="AdoMetDC_N"/>
</dbReference>
<name>A0A7C4QVY7_9PLAN</name>
<dbReference type="PANTHER" id="PTHR33866:SF2">
    <property type="entry name" value="S-ADENOSYLMETHIONINE DECARBOXYLASE PROENZYME"/>
    <property type="match status" value="1"/>
</dbReference>
<evidence type="ECO:0000256" key="10">
    <source>
        <dbReference type="HAMAP-Rule" id="MF_00464"/>
    </source>
</evidence>
<evidence type="ECO:0000313" key="11">
    <source>
        <dbReference type="EMBL" id="HGT39750.1"/>
    </source>
</evidence>
<dbReference type="SUPFAM" id="SSF56276">
    <property type="entry name" value="S-adenosylmethionine decarboxylase"/>
    <property type="match status" value="1"/>
</dbReference>
<dbReference type="Pfam" id="PF02675">
    <property type="entry name" value="AdoMet_dc"/>
    <property type="match status" value="1"/>
</dbReference>
<feature type="active site" description="Proton donor; for catalytic activity" evidence="10">
    <location>
        <position position="82"/>
    </location>
</feature>
<evidence type="ECO:0000256" key="6">
    <source>
        <dbReference type="ARBA" id="ARBA00023145"/>
    </source>
</evidence>
<comment type="subunit">
    <text evidence="10">Heterotetramer of two alpha and two beta chains arranged as a dimer of alpha/beta heterodimers.</text>
</comment>
<keyword evidence="9 10" id="KW-0670">Pyruvate</keyword>
<feature type="active site" description="Proton acceptor; for processing activity" evidence="10">
    <location>
        <position position="67"/>
    </location>
</feature>
<dbReference type="GO" id="GO:0005829">
    <property type="term" value="C:cytosol"/>
    <property type="evidence" value="ECO:0007669"/>
    <property type="project" value="TreeGrafter"/>
</dbReference>
<dbReference type="InterPro" id="IPR042286">
    <property type="entry name" value="AdoMetDC_C"/>
</dbReference>
<evidence type="ECO:0000256" key="9">
    <source>
        <dbReference type="ARBA" id="ARBA00023317"/>
    </source>
</evidence>
<feature type="modified residue" description="Pyruvic acid (Ser); by autocatalysis" evidence="10">
    <location>
        <position position="62"/>
    </location>
</feature>
<keyword evidence="7 10" id="KW-0456">Lyase</keyword>
<comment type="pathway">
    <text evidence="10">Amine and polyamine biosynthesis; S-adenosylmethioninamine biosynthesis; S-adenosylmethioninamine from S-adenosyl-L-methionine: step 1/1.</text>
</comment>
<keyword evidence="2 10" id="KW-0210">Decarboxylase</keyword>
<comment type="cofactor">
    <cofactor evidence="10">
        <name>pyruvate</name>
        <dbReference type="ChEBI" id="CHEBI:15361"/>
    </cofactor>
    <text evidence="10">Binds 1 pyruvoyl group covalently per subunit.</text>
</comment>
<accession>A0A7C4QVY7</accession>
<dbReference type="GO" id="GO:0008295">
    <property type="term" value="P:spermidine biosynthetic process"/>
    <property type="evidence" value="ECO:0007669"/>
    <property type="project" value="UniProtKB-UniRule"/>
</dbReference>
<protein>
    <recommendedName>
        <fullName evidence="10">S-adenosylmethionine decarboxylase proenzyme</fullName>
        <shortName evidence="10">AdoMetDC</shortName>
        <shortName evidence="10">SAMDC</shortName>
        <ecNumber evidence="10">4.1.1.50</ecNumber>
    </recommendedName>
    <component>
        <recommendedName>
            <fullName evidence="10">S-adenosylmethionine decarboxylase beta chain</fullName>
        </recommendedName>
    </component>
    <component>
        <recommendedName>
            <fullName evidence="10">S-adenosylmethionine decarboxylase alpha chain</fullName>
        </recommendedName>
    </component>
</protein>
<dbReference type="InterPro" id="IPR017716">
    <property type="entry name" value="S-AdoMet_deCOase_pro-enz"/>
</dbReference>
<sequence length="138" mass="15174">MEHLGRHVIIEFWGCNDGINDAERMRAAIIEAVRAANATLLDLNVHTFSPHGVTGVAVLSESHLSVHSWPEYGYLAADVFTCGESTNPDAAADVLRRYFEPTSVDVKHLSRGVFPPRLRKQARRARPVAAECSQPVLA</sequence>
<feature type="active site" description="Schiff-base intermediate with substrate; via pyruvic acid" evidence="10">
    <location>
        <position position="62"/>
    </location>
</feature>
<dbReference type="HAMAP" id="MF_00464">
    <property type="entry name" value="AdoMetDC_1"/>
    <property type="match status" value="1"/>
</dbReference>
<feature type="site" description="Cleavage (non-hydrolytic); by autolysis" evidence="10">
    <location>
        <begin position="61"/>
        <end position="62"/>
    </location>
</feature>
<keyword evidence="8 10" id="KW-0704">Schiff base</keyword>
<dbReference type="Gene3D" id="3.30.160.750">
    <property type="match status" value="1"/>
</dbReference>
<keyword evidence="5 10" id="KW-0620">Polyamine biosynthesis</keyword>
<proteinExistence type="inferred from homology"/>
<keyword evidence="1 10" id="KW-0949">S-adenosyl-L-methionine</keyword>
<dbReference type="EMBL" id="DSVQ01000015">
    <property type="protein sequence ID" value="HGT39750.1"/>
    <property type="molecule type" value="Genomic_DNA"/>
</dbReference>
<reference evidence="11" key="1">
    <citation type="journal article" date="2020" name="mSystems">
        <title>Genome- and Community-Level Interaction Insights into Carbon Utilization and Element Cycling Functions of Hydrothermarchaeota in Hydrothermal Sediment.</title>
        <authorList>
            <person name="Zhou Z."/>
            <person name="Liu Y."/>
            <person name="Xu W."/>
            <person name="Pan J."/>
            <person name="Luo Z.H."/>
            <person name="Li M."/>
        </authorList>
    </citation>
    <scope>NUCLEOTIDE SEQUENCE [LARGE SCALE GENOMIC DNA]</scope>
    <source>
        <strain evidence="11">SpSt-508</strain>
    </source>
</reference>
<dbReference type="GO" id="GO:0004014">
    <property type="term" value="F:adenosylmethionine decarboxylase activity"/>
    <property type="evidence" value="ECO:0007669"/>
    <property type="project" value="UniProtKB-UniRule"/>
</dbReference>
<comment type="PTM">
    <text evidence="10">Is synthesized initially as an inactive proenzyme. Formation of the active enzyme involves a self-maturation process in which the active site pyruvoyl group is generated from an internal serine residue via an autocatalytic post-translational modification. Two non-identical subunits are generated from the proenzyme in this reaction, and the pyruvate is formed at the N-terminus of the alpha chain, which is derived from the carboxyl end of the proenzyme. The post-translation cleavage follows an unusual pathway, termed non-hydrolytic serinolysis, in which the side chain hydroxyl group of the serine supplies its oxygen atom to form the C-terminus of the beta chain, while the remainder of the serine residue undergoes an oxidative deamination to produce ammonia and the pyruvoyl group blocking the N-terminus of the alpha chain.</text>
</comment>
<dbReference type="AlphaFoldDB" id="A0A7C4QVY7"/>
<comment type="caution">
    <text evidence="11">The sequence shown here is derived from an EMBL/GenBank/DDBJ whole genome shotgun (WGS) entry which is preliminary data.</text>
</comment>
<keyword evidence="3 10" id="KW-0068">Autocatalytic cleavage</keyword>
<dbReference type="EC" id="4.1.1.50" evidence="10"/>
<evidence type="ECO:0000256" key="8">
    <source>
        <dbReference type="ARBA" id="ARBA00023270"/>
    </source>
</evidence>
<evidence type="ECO:0000256" key="7">
    <source>
        <dbReference type="ARBA" id="ARBA00023239"/>
    </source>
</evidence>
<feature type="chain" id="PRO_5028539307" description="S-adenosylmethionine decarboxylase alpha chain" evidence="10">
    <location>
        <begin position="62"/>
        <end position="138"/>
    </location>
</feature>
<dbReference type="Gene3D" id="3.30.360.110">
    <property type="entry name" value="S-adenosylmethionine decarboxylase domain"/>
    <property type="match status" value="1"/>
</dbReference>
<dbReference type="UniPathway" id="UPA00331">
    <property type="reaction ID" value="UER00451"/>
</dbReference>